<evidence type="ECO:0000256" key="5">
    <source>
        <dbReference type="SAM" id="Phobius"/>
    </source>
</evidence>
<feature type="transmembrane region" description="Helical" evidence="5">
    <location>
        <begin position="182"/>
        <end position="201"/>
    </location>
</feature>
<keyword evidence="7" id="KW-1185">Reference proteome</keyword>
<protein>
    <submittedName>
        <fullName evidence="6">Protein RTM1</fullName>
    </submittedName>
</protein>
<dbReference type="PANTHER" id="PTHR31465:SF1">
    <property type="entry name" value="PROTEIN RTA1-RELATED"/>
    <property type="match status" value="1"/>
</dbReference>
<evidence type="ECO:0000313" key="7">
    <source>
        <dbReference type="Proteomes" id="UP001175001"/>
    </source>
</evidence>
<dbReference type="PANTHER" id="PTHR31465">
    <property type="entry name" value="PROTEIN RTA1-RELATED"/>
    <property type="match status" value="1"/>
</dbReference>
<proteinExistence type="predicted"/>
<keyword evidence="4 5" id="KW-0472">Membrane</keyword>
<comment type="subcellular location">
    <subcellularLocation>
        <location evidence="1">Membrane</location>
        <topology evidence="1">Multi-pass membrane protein</topology>
    </subcellularLocation>
</comment>
<feature type="transmembrane region" description="Helical" evidence="5">
    <location>
        <begin position="97"/>
        <end position="122"/>
    </location>
</feature>
<dbReference type="Pfam" id="PF04479">
    <property type="entry name" value="RTA1"/>
    <property type="match status" value="1"/>
</dbReference>
<evidence type="ECO:0000256" key="3">
    <source>
        <dbReference type="ARBA" id="ARBA00022989"/>
    </source>
</evidence>
<keyword evidence="2 5" id="KW-0812">Transmembrane</keyword>
<feature type="transmembrane region" description="Helical" evidence="5">
    <location>
        <begin position="20"/>
        <end position="40"/>
    </location>
</feature>
<evidence type="ECO:0000256" key="2">
    <source>
        <dbReference type="ARBA" id="ARBA00022692"/>
    </source>
</evidence>
<evidence type="ECO:0000256" key="1">
    <source>
        <dbReference type="ARBA" id="ARBA00004141"/>
    </source>
</evidence>
<dbReference type="Proteomes" id="UP001175001">
    <property type="component" value="Unassembled WGS sequence"/>
</dbReference>
<reference evidence="6" key="1">
    <citation type="submission" date="2023-06" db="EMBL/GenBank/DDBJ databases">
        <title>Multi-omics analyses reveal the molecular pathogenesis toolkit of Lasiodiplodia hormozganensis, a cross-kingdom pathogen.</title>
        <authorList>
            <person name="Felix C."/>
            <person name="Meneses R."/>
            <person name="Goncalves M.F.M."/>
            <person name="Tilleman L."/>
            <person name="Duarte A.S."/>
            <person name="Jorrin-Novo J.V."/>
            <person name="Van De Peer Y."/>
            <person name="Deforce D."/>
            <person name="Van Nieuwerburgh F."/>
            <person name="Esteves A.C."/>
            <person name="Alves A."/>
        </authorList>
    </citation>
    <scope>NUCLEOTIDE SEQUENCE</scope>
    <source>
        <strain evidence="6">CBS 339.90</strain>
    </source>
</reference>
<dbReference type="GO" id="GO:0016020">
    <property type="term" value="C:membrane"/>
    <property type="evidence" value="ECO:0007669"/>
    <property type="project" value="UniProtKB-SubCell"/>
</dbReference>
<feature type="transmembrane region" description="Helical" evidence="5">
    <location>
        <begin position="213"/>
        <end position="232"/>
    </location>
</feature>
<evidence type="ECO:0000313" key="6">
    <source>
        <dbReference type="EMBL" id="KAK0642528.1"/>
    </source>
</evidence>
<name>A0AA39XYD7_9PEZI</name>
<dbReference type="AlphaFoldDB" id="A0AA39XYD7"/>
<keyword evidence="3 5" id="KW-1133">Transmembrane helix</keyword>
<accession>A0AA39XYD7</accession>
<dbReference type="InterPro" id="IPR007568">
    <property type="entry name" value="RTA1"/>
</dbReference>
<feature type="transmembrane region" description="Helical" evidence="5">
    <location>
        <begin position="134"/>
        <end position="156"/>
    </location>
</feature>
<sequence length="260" mass="28389">MADSSGESLFKLYRYDPSAAAAAIFIALFLIITILHTYQMRIISANQTPNWTVGPYVQQTLLLLVAPALFAASIYMGLGRIIFLTDGEAHSPIPGKWLTKIFVCGDVVSFVLQGAGGGIMASGTLEALEKGEHIVIGGLVVQIVFFSVFVAVGTIFHYKMRMVPTPTAAQEGLPWQAHMHTLYAASILILVRSLFRLVEYAQGNDGYIVSHEVFLYIFDALLMFAAMAVFAWKHPSEVNALLRGGGNKAVKNVVVVYPIY</sequence>
<feature type="transmembrane region" description="Helical" evidence="5">
    <location>
        <begin position="61"/>
        <end position="85"/>
    </location>
</feature>
<dbReference type="EMBL" id="JAUJDW010000072">
    <property type="protein sequence ID" value="KAK0642528.1"/>
    <property type="molecule type" value="Genomic_DNA"/>
</dbReference>
<comment type="caution">
    <text evidence="6">The sequence shown here is derived from an EMBL/GenBank/DDBJ whole genome shotgun (WGS) entry which is preliminary data.</text>
</comment>
<gene>
    <name evidence="6" type="primary">RTM1_4</name>
    <name evidence="6" type="ORF">DIS24_g8947</name>
</gene>
<organism evidence="6 7">
    <name type="scientific">Lasiodiplodia hormozganensis</name>
    <dbReference type="NCBI Taxonomy" id="869390"/>
    <lineage>
        <taxon>Eukaryota</taxon>
        <taxon>Fungi</taxon>
        <taxon>Dikarya</taxon>
        <taxon>Ascomycota</taxon>
        <taxon>Pezizomycotina</taxon>
        <taxon>Dothideomycetes</taxon>
        <taxon>Dothideomycetes incertae sedis</taxon>
        <taxon>Botryosphaeriales</taxon>
        <taxon>Botryosphaeriaceae</taxon>
        <taxon>Lasiodiplodia</taxon>
    </lineage>
</organism>
<evidence type="ECO:0000256" key="4">
    <source>
        <dbReference type="ARBA" id="ARBA00023136"/>
    </source>
</evidence>